<dbReference type="Proteomes" id="UP000004995">
    <property type="component" value="Unassembled WGS sequence"/>
</dbReference>
<reference evidence="2" key="1">
    <citation type="journal article" date="2012" name="Nat. Biotechnol.">
        <title>Reference genome sequence of the model plant Setaria.</title>
        <authorList>
            <person name="Bennetzen J.L."/>
            <person name="Schmutz J."/>
            <person name="Wang H."/>
            <person name="Percifield R."/>
            <person name="Hawkins J."/>
            <person name="Pontaroli A.C."/>
            <person name="Estep M."/>
            <person name="Feng L."/>
            <person name="Vaughn J.N."/>
            <person name="Grimwood J."/>
            <person name="Jenkins J."/>
            <person name="Barry K."/>
            <person name="Lindquist E."/>
            <person name="Hellsten U."/>
            <person name="Deshpande S."/>
            <person name="Wang X."/>
            <person name="Wu X."/>
            <person name="Mitros T."/>
            <person name="Triplett J."/>
            <person name="Yang X."/>
            <person name="Ye C.Y."/>
            <person name="Mauro-Herrera M."/>
            <person name="Wang L."/>
            <person name="Li P."/>
            <person name="Sharma M."/>
            <person name="Sharma R."/>
            <person name="Ronald P.C."/>
            <person name="Panaud O."/>
            <person name="Kellogg E.A."/>
            <person name="Brutnell T.P."/>
            <person name="Doust A.N."/>
            <person name="Tuskan G.A."/>
            <person name="Rokhsar D."/>
            <person name="Devos K.M."/>
        </authorList>
    </citation>
    <scope>NUCLEOTIDE SEQUENCE [LARGE SCALE GENOMIC DNA]</scope>
    <source>
        <strain evidence="2">cv. Yugu1</strain>
    </source>
</reference>
<keyword evidence="2" id="KW-1185">Reference proteome</keyword>
<accession>K3ZFN3</accession>
<evidence type="ECO:0000313" key="1">
    <source>
        <dbReference type="EnsemblPlants" id="KQL12674"/>
    </source>
</evidence>
<dbReference type="Gramene" id="KQL12674">
    <property type="protein sequence ID" value="KQL12674"/>
    <property type="gene ID" value="SETIT_025385mg"/>
</dbReference>
<reference evidence="1" key="2">
    <citation type="submission" date="2018-08" db="UniProtKB">
        <authorList>
            <consortium name="EnsemblPlants"/>
        </authorList>
    </citation>
    <scope>IDENTIFICATION</scope>
    <source>
        <strain evidence="1">Yugu1</strain>
    </source>
</reference>
<proteinExistence type="predicted"/>
<dbReference type="AlphaFoldDB" id="K3ZFN3"/>
<dbReference type="HOGENOM" id="CLU_3280442_0_0_1"/>
<name>K3ZFN3_SETIT</name>
<dbReference type="InParanoid" id="K3ZFN3"/>
<evidence type="ECO:0000313" key="2">
    <source>
        <dbReference type="Proteomes" id="UP000004995"/>
    </source>
</evidence>
<dbReference type="EMBL" id="AGNK02001388">
    <property type="status" value="NOT_ANNOTATED_CDS"/>
    <property type="molecule type" value="Genomic_DNA"/>
</dbReference>
<sequence length="41" mass="4757">MNKQHQLYSRMLGNYDKLISLSFETKVSYLANSCVDTQICI</sequence>
<organism evidence="1 2">
    <name type="scientific">Setaria italica</name>
    <name type="common">Foxtail millet</name>
    <name type="synonym">Panicum italicum</name>
    <dbReference type="NCBI Taxonomy" id="4555"/>
    <lineage>
        <taxon>Eukaryota</taxon>
        <taxon>Viridiplantae</taxon>
        <taxon>Streptophyta</taxon>
        <taxon>Embryophyta</taxon>
        <taxon>Tracheophyta</taxon>
        <taxon>Spermatophyta</taxon>
        <taxon>Magnoliopsida</taxon>
        <taxon>Liliopsida</taxon>
        <taxon>Poales</taxon>
        <taxon>Poaceae</taxon>
        <taxon>PACMAD clade</taxon>
        <taxon>Panicoideae</taxon>
        <taxon>Panicodae</taxon>
        <taxon>Paniceae</taxon>
        <taxon>Cenchrinae</taxon>
        <taxon>Setaria</taxon>
    </lineage>
</organism>
<dbReference type="EnsemblPlants" id="KQL12674">
    <property type="protein sequence ID" value="KQL12674"/>
    <property type="gene ID" value="SETIT_025385mg"/>
</dbReference>
<protein>
    <submittedName>
        <fullName evidence="1">Uncharacterized protein</fullName>
    </submittedName>
</protein>